<dbReference type="NCBIfam" id="TIGR00241">
    <property type="entry name" value="CoA_E_activ"/>
    <property type="match status" value="1"/>
</dbReference>
<keyword evidence="4" id="KW-0411">Iron-sulfur</keyword>
<comment type="caution">
    <text evidence="7">The sequence shown here is derived from an EMBL/GenBank/DDBJ whole genome shotgun (WGS) entry which is preliminary data.</text>
</comment>
<evidence type="ECO:0000259" key="5">
    <source>
        <dbReference type="Pfam" id="PF01869"/>
    </source>
</evidence>
<dbReference type="InterPro" id="IPR002731">
    <property type="entry name" value="ATPase_BadF"/>
</dbReference>
<proteinExistence type="predicted"/>
<dbReference type="EMBL" id="JACOOX010000003">
    <property type="protein sequence ID" value="MBC5662340.1"/>
    <property type="molecule type" value="Genomic_DNA"/>
</dbReference>
<keyword evidence="3" id="KW-0408">Iron</keyword>
<dbReference type="InterPro" id="IPR008275">
    <property type="entry name" value="CoA_E_activase_dom"/>
</dbReference>
<evidence type="ECO:0000256" key="1">
    <source>
        <dbReference type="ARBA" id="ARBA00001966"/>
    </source>
</evidence>
<dbReference type="SUPFAM" id="SSF53067">
    <property type="entry name" value="Actin-like ATPase domain"/>
    <property type="match status" value="2"/>
</dbReference>
<name>A0A8I0AHV4_9FIRM</name>
<evidence type="ECO:0000256" key="2">
    <source>
        <dbReference type="ARBA" id="ARBA00022723"/>
    </source>
</evidence>
<dbReference type="InterPro" id="IPR043129">
    <property type="entry name" value="ATPase_NBD"/>
</dbReference>
<dbReference type="GO" id="GO:0051536">
    <property type="term" value="F:iron-sulfur cluster binding"/>
    <property type="evidence" value="ECO:0007669"/>
    <property type="project" value="UniProtKB-KW"/>
</dbReference>
<dbReference type="Pfam" id="PF01869">
    <property type="entry name" value="BcrAD_BadFG"/>
    <property type="match status" value="2"/>
</dbReference>
<feature type="domain" description="DUF2229" evidence="6">
    <location>
        <begin position="668"/>
        <end position="887"/>
    </location>
</feature>
<dbReference type="GO" id="GO:0046872">
    <property type="term" value="F:metal ion binding"/>
    <property type="evidence" value="ECO:0007669"/>
    <property type="project" value="UniProtKB-KW"/>
</dbReference>
<dbReference type="PANTHER" id="PTHR32329:SF4">
    <property type="entry name" value="ACTIVATOR OF 2-HYDROXYACYL-COA DEHYDRATASE"/>
    <property type="match status" value="1"/>
</dbReference>
<dbReference type="InterPro" id="IPR018709">
    <property type="entry name" value="CoA_activase_DUF2229"/>
</dbReference>
<organism evidence="7 8">
    <name type="scientific">Coprococcus hominis</name>
    <name type="common">ex Liu et al. 2022</name>
    <dbReference type="NCBI Taxonomy" id="2763039"/>
    <lineage>
        <taxon>Bacteria</taxon>
        <taxon>Bacillati</taxon>
        <taxon>Bacillota</taxon>
        <taxon>Clostridia</taxon>
        <taxon>Lachnospirales</taxon>
        <taxon>Lachnospiraceae</taxon>
        <taxon>Coprococcus</taxon>
    </lineage>
</organism>
<dbReference type="Gene3D" id="3.30.420.40">
    <property type="match status" value="4"/>
</dbReference>
<keyword evidence="8" id="KW-1185">Reference proteome</keyword>
<dbReference type="CDD" id="cd24035">
    <property type="entry name" value="ASKHA_NBD_O66634-like_rpt2"/>
    <property type="match status" value="1"/>
</dbReference>
<evidence type="ECO:0000256" key="3">
    <source>
        <dbReference type="ARBA" id="ARBA00023004"/>
    </source>
</evidence>
<dbReference type="Pfam" id="PF09989">
    <property type="entry name" value="DUF2229"/>
    <property type="match status" value="1"/>
</dbReference>
<dbReference type="Proteomes" id="UP000615234">
    <property type="component" value="Unassembled WGS sequence"/>
</dbReference>
<keyword evidence="2" id="KW-0479">Metal-binding</keyword>
<reference evidence="7 8" key="1">
    <citation type="submission" date="2020-08" db="EMBL/GenBank/DDBJ databases">
        <title>Genome public.</title>
        <authorList>
            <person name="Liu C."/>
            <person name="Sun Q."/>
        </authorList>
    </citation>
    <scope>NUCLEOTIDE SEQUENCE [LARGE SCALE GENOMIC DNA]</scope>
    <source>
        <strain evidence="7 8">NSJ-10</strain>
    </source>
</reference>
<sequence>MYKLGIDIGSTTVKVVVLDDSHKILFSDYRRHYANIKETLQALINDAKARLGDVEVTPAITGSGGLALAEVIGVPFTQEVVCVSEALQDYAPQTDVAIELGGEDAKIIYFTNGIEQRMNGVCAGGTGSFIDQMATLLQTDASGLNEYAKDYDTIYPIAARCGVFAKTDIQPLINEGATKPNLAASIFQAVVNQTISGLACGKPIKGNVAFLGGPLHFLPELKNAFIRTLNLTGDAIIDPGHSHLFAATGAALNSKPEVSRTLGELSHSLDGELHMAENVLRLPPLFEDEAAYETFKEEHNKYKVKRGDLATYKGNCFIGVDAGSTTTKVALVGSNGELLYDFYSSNNGSPLNTTIKAIKDIYSKLPEGAVIAGSCSTGYGEALIKQALSLDFGEVETIAHYTAAAFFDPEVDCILDIGGQDMKCIKIKNKVVDNVMLNEACSSGCGSFIETFAKSLNYDIADFAKIATTAKTPIDLGSRCTVFMNSKVKQAQKEGASVADISAGLAYSVIKNALLKVIKLTDPKDLGKNIVVQGGTFYNDAVLKSFEVISGRTAIRPDISGIMGAFGAALIAMNKYKEGFKTSMLSIDEISQLTYTTNMTRCKGCTNNCLLTINRFSNGKNFITGNRCEKGVGLKKNADNIPNLFEYKLNRIFDYTPLTPDMAKRGVIGIPRVLNMYENYPFWFTFLTKLGFSVVLSPKSSRDIYSLGIESIPSESECYPAKISHGHVMWLLKNGITSIFYPCVPYEMNETPEANNHYNCPIVTSYAENIKNNMEELKDDKITFIRPFVALDNEQALVERLHREMKKYYDVTTDEIASAVRAAYEEAEKVKTDIREKGEETLRYIDEHDILGIVLAGRPYHIDPEINHGLPELINSYKIAVLTEDSVAHLGQVDRPLIVSDQWMYHSRLYKAANYVKTCDNLELIQLNSFGCGLDAVTTDCVNDILTKSGKIYTVLKIDEVSNLGAARIRIRSLISAVNSRKEQNYKTCPSSSAINRIEFTKDMMKDYTVLAPQMSPIHFNLLESAFKVMGLNIEILPDATKETIDVGLKYVNNDACYPSLIVVGQLMSAITSGKYDVNKLAVIMSQTGGGCRATNYVGFIRRALAKAGYGQIPVIALSAQGFEKNSGFPITLKLAKRAIQALVYGDVFMRCLYHTRPYEKEPGSANAIHEKWEKICKKTLEETGSTARFKKNISGIVHDFDTLPLLDIKKPRVGIVGEILVKFLPSANNHLVDLLESEGAEAVMPDLLDFFMYCFYNSNYKYEYLGKTHKGAIIGNAAISLLEHMRKPATDALKASKRFDPPTPITHLAEYARPFVSIGNQTGEGWFLTGEMIELINSGAANIVCAQPFACLPNHIVGKGVIKHLREAYPDANIVAVDYDPGASEVNQINRIKLMLAAANKKLR</sequence>
<evidence type="ECO:0000256" key="4">
    <source>
        <dbReference type="ARBA" id="ARBA00023014"/>
    </source>
</evidence>
<feature type="domain" description="ATPase BadF/BadG/BcrA/BcrD type" evidence="5">
    <location>
        <begin position="4"/>
        <end position="252"/>
    </location>
</feature>
<evidence type="ECO:0000259" key="6">
    <source>
        <dbReference type="Pfam" id="PF09989"/>
    </source>
</evidence>
<accession>A0A8I0AHV4</accession>
<comment type="cofactor">
    <cofactor evidence="1">
        <name>[4Fe-4S] cluster</name>
        <dbReference type="ChEBI" id="CHEBI:49883"/>
    </cofactor>
</comment>
<dbReference type="RefSeq" id="WP_117807503.1">
    <property type="nucleotide sequence ID" value="NZ_JACOOX010000003.1"/>
</dbReference>
<gene>
    <name evidence="7" type="ORF">H8S09_05440</name>
</gene>
<dbReference type="CDD" id="cd24034">
    <property type="entry name" value="ASKHA_NBD_O66634-like_rpt1"/>
    <property type="match status" value="1"/>
</dbReference>
<feature type="domain" description="ATPase BadF/BadG/BcrA/BcrD type" evidence="5">
    <location>
        <begin position="318"/>
        <end position="572"/>
    </location>
</feature>
<protein>
    <submittedName>
        <fullName evidence="7">2-hydroxyacyl-CoA dehydratase</fullName>
    </submittedName>
</protein>
<evidence type="ECO:0000313" key="7">
    <source>
        <dbReference type="EMBL" id="MBC5662340.1"/>
    </source>
</evidence>
<evidence type="ECO:0000313" key="8">
    <source>
        <dbReference type="Proteomes" id="UP000615234"/>
    </source>
</evidence>
<dbReference type="InterPro" id="IPR051805">
    <property type="entry name" value="Dehydratase_Activator_Redct"/>
</dbReference>
<dbReference type="PANTHER" id="PTHR32329">
    <property type="entry name" value="BIFUNCTIONAL PROTEIN [INCLUDES 2-HYDROXYACYL-COA DEHYDRATASE (N-TER) AND ITS ACTIVATOR DOMAIN (C_TERM)-RELATED"/>
    <property type="match status" value="1"/>
</dbReference>